<accession>M6VRC8</accession>
<sequence length="43" mass="5204">MIQETNTEIEFKKCLKNYITQRDLICGTTTKLRNDRSYHINRN</sequence>
<dbReference type="AlphaFoldDB" id="M6VRC8"/>
<evidence type="ECO:0000313" key="2">
    <source>
        <dbReference type="Proteomes" id="UP000012112"/>
    </source>
</evidence>
<proteinExistence type="predicted"/>
<organism evidence="1 2">
    <name type="scientific">Leptospira noguchii</name>
    <dbReference type="NCBI Taxonomy" id="28182"/>
    <lineage>
        <taxon>Bacteria</taxon>
        <taxon>Pseudomonadati</taxon>
        <taxon>Spirochaetota</taxon>
        <taxon>Spirochaetia</taxon>
        <taxon>Leptospirales</taxon>
        <taxon>Leptospiraceae</taxon>
        <taxon>Leptospira</taxon>
    </lineage>
</organism>
<reference evidence="1 2" key="1">
    <citation type="submission" date="2013-01" db="EMBL/GenBank/DDBJ databases">
        <authorList>
            <person name="Harkins D.M."/>
            <person name="Durkin A.S."/>
            <person name="Brinkac L.M."/>
            <person name="Haft D.H."/>
            <person name="Selengut J.D."/>
            <person name="Sanka R."/>
            <person name="DePew J."/>
            <person name="Purushe J."/>
            <person name="Matthias M.A."/>
            <person name="Vinetz J.M."/>
            <person name="Sutton G.G."/>
            <person name="Nierman W.C."/>
            <person name="Fouts D.E."/>
        </authorList>
    </citation>
    <scope>NUCLEOTIDE SEQUENCE [LARGE SCALE GENOMIC DNA]</scope>
    <source>
        <strain evidence="1 2">HAI1536</strain>
    </source>
</reference>
<name>M6VRC8_9LEPT</name>
<evidence type="ECO:0000313" key="1">
    <source>
        <dbReference type="EMBL" id="EMO55599.1"/>
    </source>
</evidence>
<dbReference type="EMBL" id="AKWD02000006">
    <property type="protein sequence ID" value="EMO55599.1"/>
    <property type="molecule type" value="Genomic_DNA"/>
</dbReference>
<protein>
    <submittedName>
        <fullName evidence="1">Uncharacterized protein</fullName>
    </submittedName>
</protein>
<comment type="caution">
    <text evidence="1">The sequence shown here is derived from an EMBL/GenBank/DDBJ whole genome shotgun (WGS) entry which is preliminary data.</text>
</comment>
<dbReference type="Proteomes" id="UP000012112">
    <property type="component" value="Unassembled WGS sequence"/>
</dbReference>
<gene>
    <name evidence="1" type="ORF">LEP1GSC172_2211</name>
</gene>